<dbReference type="Pfam" id="PF12395">
    <property type="entry name" value="DUF3658"/>
    <property type="match status" value="1"/>
</dbReference>
<proteinExistence type="predicted"/>
<protein>
    <submittedName>
        <fullName evidence="3">DUF1835 domain-containing protein</fullName>
    </submittedName>
</protein>
<dbReference type="InterPro" id="IPR022123">
    <property type="entry name" value="DUF3658"/>
</dbReference>
<name>A0ABW0REL4_9BACL</name>
<accession>A0ABW0REL4</accession>
<gene>
    <name evidence="3" type="ORF">ACFPOH_12180</name>
</gene>
<evidence type="ECO:0000259" key="2">
    <source>
        <dbReference type="Pfam" id="PF12395"/>
    </source>
</evidence>
<reference evidence="4" key="1">
    <citation type="journal article" date="2019" name="Int. J. Syst. Evol. Microbiol.">
        <title>The Global Catalogue of Microorganisms (GCM) 10K type strain sequencing project: providing services to taxonomists for standard genome sequencing and annotation.</title>
        <authorList>
            <consortium name="The Broad Institute Genomics Platform"/>
            <consortium name="The Broad Institute Genome Sequencing Center for Infectious Disease"/>
            <person name="Wu L."/>
            <person name="Ma J."/>
        </authorList>
    </citation>
    <scope>NUCLEOTIDE SEQUENCE [LARGE SCALE GENOMIC DNA]</scope>
    <source>
        <strain evidence="4">CCUG 56331</strain>
    </source>
</reference>
<comment type="caution">
    <text evidence="3">The sequence shown here is derived from an EMBL/GenBank/DDBJ whole genome shotgun (WGS) entry which is preliminary data.</text>
</comment>
<evidence type="ECO:0000259" key="1">
    <source>
        <dbReference type="Pfam" id="PF08874"/>
    </source>
</evidence>
<keyword evidence="4" id="KW-1185">Reference proteome</keyword>
<sequence>MELFQLKKSISTLNEQEAKSLLHLLLIRSEYGDFPEFVRSVKETLMKRMETPAGKNVHTVHIVFGSSAAGSLRYAFQDTPYEQTEEIIEVPDNLAEGPIHHLHTAEGFERRYQWLKENYRWEKDQAEWYKNNMQQAFEKISSIPPEQRVVIWTGENASEGTGLRFSLYLLKEKTNEMSVLNTYDAYHKFYNGMHEDFPRHTGELSPEQLLLFYELGELEELTEEQRQAYAKEGEECLHSDAVLRTYNKGQIFGAENHRDDALIIGKMKNLQGNKKFIKAARVIGEVLGHLDQYTSDEWIEYRLRQLIAQGKVEYQGELRAMRFYEVKLKEAFVQ</sequence>
<feature type="domain" description="DUF3658" evidence="2">
    <location>
        <begin position="219"/>
        <end position="325"/>
    </location>
</feature>
<dbReference type="Proteomes" id="UP001595978">
    <property type="component" value="Unassembled WGS sequence"/>
</dbReference>
<evidence type="ECO:0000313" key="4">
    <source>
        <dbReference type="Proteomes" id="UP001595978"/>
    </source>
</evidence>
<organism evidence="3 4">
    <name type="scientific">Ureibacillus suwonensis</name>
    <dbReference type="NCBI Taxonomy" id="313007"/>
    <lineage>
        <taxon>Bacteria</taxon>
        <taxon>Bacillati</taxon>
        <taxon>Bacillota</taxon>
        <taxon>Bacilli</taxon>
        <taxon>Bacillales</taxon>
        <taxon>Caryophanaceae</taxon>
        <taxon>Ureibacillus</taxon>
    </lineage>
</organism>
<evidence type="ECO:0000313" key="3">
    <source>
        <dbReference type="EMBL" id="MFC5542462.1"/>
    </source>
</evidence>
<dbReference type="Pfam" id="PF08874">
    <property type="entry name" value="DUF1835"/>
    <property type="match status" value="1"/>
</dbReference>
<dbReference type="InterPro" id="IPR014973">
    <property type="entry name" value="DUF1835"/>
</dbReference>
<dbReference type="RefSeq" id="WP_390309880.1">
    <property type="nucleotide sequence ID" value="NZ_JBHSNQ010000162.1"/>
</dbReference>
<feature type="domain" description="DUF1835" evidence="1">
    <location>
        <begin position="60"/>
        <end position="182"/>
    </location>
</feature>
<dbReference type="EMBL" id="JBHSNQ010000162">
    <property type="protein sequence ID" value="MFC5542462.1"/>
    <property type="molecule type" value="Genomic_DNA"/>
</dbReference>